<name>A0A5N1IUP6_9BACT</name>
<dbReference type="EMBL" id="VTWT01000005">
    <property type="protein sequence ID" value="KAA9333740.1"/>
    <property type="molecule type" value="Genomic_DNA"/>
</dbReference>
<keyword evidence="4" id="KW-1185">Reference proteome</keyword>
<evidence type="ECO:0000313" key="3">
    <source>
        <dbReference type="EMBL" id="KAA9333740.1"/>
    </source>
</evidence>
<dbReference type="Pfam" id="PF05572">
    <property type="entry name" value="Peptidase_M43"/>
    <property type="match status" value="1"/>
</dbReference>
<dbReference type="SUPFAM" id="SSF55486">
    <property type="entry name" value="Metalloproteases ('zincins'), catalytic domain"/>
    <property type="match status" value="1"/>
</dbReference>
<sequence length="737" mass="79683">MKLRSLLAASLLGLFLNNAAEAQTQPANGCTTDAYNRALAQKHPATSASSAAIEQQIQQYIRQQANRRKAGPVLKIPVVVHVVTESGCNGISKAQILNGLEVVNQDFRRQNPDTANTRAIFKPYAADTEIEFVLARIGPGGAATEGINRVTSPLANLSHNWDDLKIAVPAWPTDKYLNIWLVESINSNVVPGAHESGYSQFPGVGPWNTYGVVLMHSMWGKQGAVPGSTALNSGREATHHIAHSFHLMHDWGCSNTNGSCSGDLVLDTPPYDPALITSPCNLNQNTCQNDVSCSGFTSDMPDQVENYLYPSAPDCRNMFTQGQKARMQAALNTYPQLQNLISASNAIATGIDPGVTVRPMLPMPYFCVDNRRICEGGSITFTDKSYEAAGTSWYWNFQGGTPATSTAQNPVVTYNTPGKYDVTLSVANADGVMTLSMNDHITVVPTSNRLNISYPHYYVENFEEPTFPESATPNRTWEKSTSSLAANAGNWTQVNTASSGYSGGTNSLRLQNANIPAGTISTLITPNFTFQGGIPSHLGFYYAYAKKNNQPLEELQISASADCGQTWDVPFIRLRGNQLVTNGGTIVPGNYVPASGEWQMESVPFSQALPFGNLPSHIMFKVEAVSNSGGNLYFDHFFMGTVLGVGENLAAKHKISLFPNPLTSETGIAFELKTAEKVAVKVMDVVGNTIYEQQENTFKAGSHTISLAGKLKTAKAGMYLVQMSLGGKVYNTKLLVQ</sequence>
<dbReference type="RefSeq" id="WP_150903906.1">
    <property type="nucleotide sequence ID" value="NZ_VTWT01000005.1"/>
</dbReference>
<dbReference type="InterPro" id="IPR024079">
    <property type="entry name" value="MetalloPept_cat_dom_sf"/>
</dbReference>
<dbReference type="SMART" id="SM00089">
    <property type="entry name" value="PKD"/>
    <property type="match status" value="1"/>
</dbReference>
<dbReference type="InterPro" id="IPR013783">
    <property type="entry name" value="Ig-like_fold"/>
</dbReference>
<keyword evidence="1" id="KW-0732">Signal</keyword>
<evidence type="ECO:0000256" key="1">
    <source>
        <dbReference type="SAM" id="SignalP"/>
    </source>
</evidence>
<dbReference type="Pfam" id="PF18911">
    <property type="entry name" value="PKD_4"/>
    <property type="match status" value="1"/>
</dbReference>
<evidence type="ECO:0000259" key="2">
    <source>
        <dbReference type="PROSITE" id="PS50093"/>
    </source>
</evidence>
<dbReference type="Proteomes" id="UP000326570">
    <property type="component" value="Unassembled WGS sequence"/>
</dbReference>
<dbReference type="SUPFAM" id="SSF49299">
    <property type="entry name" value="PKD domain"/>
    <property type="match status" value="1"/>
</dbReference>
<proteinExistence type="predicted"/>
<dbReference type="AlphaFoldDB" id="A0A5N1IUP6"/>
<dbReference type="InterPro" id="IPR008754">
    <property type="entry name" value="Peptidase_M43"/>
</dbReference>
<comment type="caution">
    <text evidence="3">The sequence shown here is derived from an EMBL/GenBank/DDBJ whole genome shotgun (WGS) entry which is preliminary data.</text>
</comment>
<dbReference type="InterPro" id="IPR026444">
    <property type="entry name" value="Secre_tail"/>
</dbReference>
<organism evidence="3 4">
    <name type="scientific">Adhaeribacter soli</name>
    <dbReference type="NCBI Taxonomy" id="2607655"/>
    <lineage>
        <taxon>Bacteria</taxon>
        <taxon>Pseudomonadati</taxon>
        <taxon>Bacteroidota</taxon>
        <taxon>Cytophagia</taxon>
        <taxon>Cytophagales</taxon>
        <taxon>Hymenobacteraceae</taxon>
        <taxon>Adhaeribacter</taxon>
    </lineage>
</organism>
<dbReference type="CDD" id="cd00146">
    <property type="entry name" value="PKD"/>
    <property type="match status" value="1"/>
</dbReference>
<accession>A0A5N1IUP6</accession>
<dbReference type="PROSITE" id="PS50093">
    <property type="entry name" value="PKD"/>
    <property type="match status" value="1"/>
</dbReference>
<protein>
    <submittedName>
        <fullName evidence="3">PKD domain-containing protein</fullName>
    </submittedName>
</protein>
<dbReference type="InterPro" id="IPR000601">
    <property type="entry name" value="PKD_dom"/>
</dbReference>
<dbReference type="NCBIfam" id="TIGR04183">
    <property type="entry name" value="Por_Secre_tail"/>
    <property type="match status" value="1"/>
</dbReference>
<feature type="chain" id="PRO_5024842193" evidence="1">
    <location>
        <begin position="23"/>
        <end position="737"/>
    </location>
</feature>
<dbReference type="InterPro" id="IPR035986">
    <property type="entry name" value="PKD_dom_sf"/>
</dbReference>
<dbReference type="Gene3D" id="2.60.40.10">
    <property type="entry name" value="Immunoglobulins"/>
    <property type="match status" value="1"/>
</dbReference>
<dbReference type="Pfam" id="PF18962">
    <property type="entry name" value="Por_Secre_tail"/>
    <property type="match status" value="1"/>
</dbReference>
<feature type="domain" description="PKD" evidence="2">
    <location>
        <begin position="378"/>
        <end position="448"/>
    </location>
</feature>
<evidence type="ECO:0000313" key="4">
    <source>
        <dbReference type="Proteomes" id="UP000326570"/>
    </source>
</evidence>
<gene>
    <name evidence="3" type="ORF">F0P94_10870</name>
</gene>
<dbReference type="Gene3D" id="3.40.390.10">
    <property type="entry name" value="Collagenase (Catalytic Domain)"/>
    <property type="match status" value="1"/>
</dbReference>
<dbReference type="GO" id="GO:0008237">
    <property type="term" value="F:metallopeptidase activity"/>
    <property type="evidence" value="ECO:0007669"/>
    <property type="project" value="InterPro"/>
</dbReference>
<feature type="signal peptide" evidence="1">
    <location>
        <begin position="1"/>
        <end position="22"/>
    </location>
</feature>
<dbReference type="InterPro" id="IPR022409">
    <property type="entry name" value="PKD/Chitinase_dom"/>
</dbReference>
<reference evidence="3 4" key="1">
    <citation type="submission" date="2019-09" db="EMBL/GenBank/DDBJ databases">
        <title>Genome sequence of Adhaeribacter sp. M2.</title>
        <authorList>
            <person name="Srinivasan S."/>
        </authorList>
    </citation>
    <scope>NUCLEOTIDE SEQUENCE [LARGE SCALE GENOMIC DNA]</scope>
    <source>
        <strain evidence="3 4">M2</strain>
    </source>
</reference>